<keyword evidence="4" id="KW-1185">Reference proteome</keyword>
<evidence type="ECO:0000313" key="3">
    <source>
        <dbReference type="Proteomes" id="UP000260680"/>
    </source>
</evidence>
<dbReference type="EMBL" id="QOHO01000087">
    <property type="protein sequence ID" value="RFZ76427.1"/>
    <property type="molecule type" value="Genomic_DNA"/>
</dbReference>
<protein>
    <submittedName>
        <fullName evidence="2">Uncharacterized protein</fullName>
    </submittedName>
</protein>
<dbReference type="Proteomes" id="UP001419084">
    <property type="component" value="Unassembled WGS sequence"/>
</dbReference>
<dbReference type="EMBL" id="BRPJ01000090">
    <property type="protein sequence ID" value="GLB32250.1"/>
    <property type="molecule type" value="Genomic_DNA"/>
</dbReference>
<dbReference type="AlphaFoldDB" id="A0A3E2N602"/>
<name>A0A3E2N602_9FIRM</name>
<reference evidence="2 3" key="1">
    <citation type="submission" date="2018-07" db="EMBL/GenBank/DDBJ databases">
        <title>New species, Clostridium PI-S10-A1B.</title>
        <authorList>
            <person name="Krishna G."/>
            <person name="Summeta K."/>
            <person name="Shikha S."/>
            <person name="Prabhu P.B."/>
            <person name="Suresh K."/>
        </authorList>
    </citation>
    <scope>NUCLEOTIDE SEQUENCE [LARGE SCALE GENOMIC DNA]</scope>
    <source>
        <strain evidence="2 3">PI-S10-A1B</strain>
    </source>
</reference>
<dbReference type="RefSeq" id="WP_117419450.1">
    <property type="nucleotide sequence ID" value="NZ_BRPJ01000090.1"/>
</dbReference>
<evidence type="ECO:0000313" key="1">
    <source>
        <dbReference type="EMBL" id="GLB32250.1"/>
    </source>
</evidence>
<dbReference type="OrthoDB" id="2065025at2"/>
<comment type="caution">
    <text evidence="2">The sequence shown here is derived from an EMBL/GenBank/DDBJ whole genome shotgun (WGS) entry which is preliminary data.</text>
</comment>
<dbReference type="Proteomes" id="UP000260680">
    <property type="component" value="Unassembled WGS sequence"/>
</dbReference>
<proteinExistence type="predicted"/>
<organism evidence="2 3">
    <name type="scientific">Lacrimispora amygdalina</name>
    <dbReference type="NCBI Taxonomy" id="253257"/>
    <lineage>
        <taxon>Bacteria</taxon>
        <taxon>Bacillati</taxon>
        <taxon>Bacillota</taxon>
        <taxon>Clostridia</taxon>
        <taxon>Lachnospirales</taxon>
        <taxon>Lachnospiraceae</taxon>
        <taxon>Lacrimispora</taxon>
    </lineage>
</organism>
<accession>A0A3E2N602</accession>
<gene>
    <name evidence="2" type="ORF">DS742_23865</name>
    <name evidence="1" type="ORF">LAD12857_41730</name>
</gene>
<evidence type="ECO:0000313" key="4">
    <source>
        <dbReference type="Proteomes" id="UP001419084"/>
    </source>
</evidence>
<sequence>MSCNNWNNGCNCSCPGNYDNKCSVKYSDVSDASTGNGNMNMCYRKGYAEGFKDGYETGFRDGFWTASGCGRTYGGNVMGSTDYGCGCK</sequence>
<reference evidence="1 4" key="2">
    <citation type="journal article" date="2024" name="Int. J. Syst. Evol. Microbiol.">
        <title>Lacrimispora brassicae sp. nov. isolated from fermented cabbage, and proposal of Clostridium indicum Gundawar et al. 2019 and Clostridium methoxybenzovorans Mechichi et al. 1999 as heterotypic synonyms of Lacrimispora amygdalina (Parshina et al. 2003) Haas and Blanchard 2020 and Lacrimispora indolis (McClung and McCoy 1957) Haas and Blanchard 2020, respectively.</title>
        <authorList>
            <person name="Kobayashi H."/>
            <person name="Tanizawa Y."/>
            <person name="Sakamoto M."/>
            <person name="Ohkuma M."/>
            <person name="Tohno M."/>
        </authorList>
    </citation>
    <scope>NUCLEOTIDE SEQUENCE [LARGE SCALE GENOMIC DNA]</scope>
    <source>
        <strain evidence="1 4">DSM 12857</strain>
    </source>
</reference>
<evidence type="ECO:0000313" key="2">
    <source>
        <dbReference type="EMBL" id="RFZ76427.1"/>
    </source>
</evidence>